<reference evidence="3" key="1">
    <citation type="submission" date="2016-06" db="UniProtKB">
        <authorList>
            <consortium name="WormBaseParasite"/>
        </authorList>
    </citation>
    <scope>IDENTIFICATION</scope>
</reference>
<proteinExistence type="predicted"/>
<reference evidence="1 2" key="2">
    <citation type="submission" date="2018-11" db="EMBL/GenBank/DDBJ databases">
        <authorList>
            <consortium name="Pathogen Informatics"/>
        </authorList>
    </citation>
    <scope>NUCLEOTIDE SEQUENCE [LARGE SCALE GENOMIC DNA]</scope>
</reference>
<name>A0A183EG95_9BILA</name>
<evidence type="ECO:0000313" key="2">
    <source>
        <dbReference type="Proteomes" id="UP000271098"/>
    </source>
</evidence>
<organism evidence="3">
    <name type="scientific">Gongylonema pulchrum</name>
    <dbReference type="NCBI Taxonomy" id="637853"/>
    <lineage>
        <taxon>Eukaryota</taxon>
        <taxon>Metazoa</taxon>
        <taxon>Ecdysozoa</taxon>
        <taxon>Nematoda</taxon>
        <taxon>Chromadorea</taxon>
        <taxon>Rhabditida</taxon>
        <taxon>Spirurina</taxon>
        <taxon>Spiruromorpha</taxon>
        <taxon>Spiruroidea</taxon>
        <taxon>Gongylonematidae</taxon>
        <taxon>Gongylonema</taxon>
    </lineage>
</organism>
<dbReference type="Proteomes" id="UP000271098">
    <property type="component" value="Unassembled WGS sequence"/>
</dbReference>
<dbReference type="AlphaFoldDB" id="A0A183EG95"/>
<dbReference type="EMBL" id="UYRT01089541">
    <property type="protein sequence ID" value="VDN35045.1"/>
    <property type="molecule type" value="Genomic_DNA"/>
</dbReference>
<evidence type="ECO:0000313" key="3">
    <source>
        <dbReference type="WBParaSite" id="GPUH_0002001101-mRNA-1"/>
    </source>
</evidence>
<keyword evidence="2" id="KW-1185">Reference proteome</keyword>
<accession>A0A183EG95</accession>
<dbReference type="WBParaSite" id="GPUH_0002001101-mRNA-1">
    <property type="protein sequence ID" value="GPUH_0002001101-mRNA-1"/>
    <property type="gene ID" value="GPUH_0002001101"/>
</dbReference>
<evidence type="ECO:0000313" key="1">
    <source>
        <dbReference type="EMBL" id="VDN35045.1"/>
    </source>
</evidence>
<sequence>MLPPQSIVTSNGVGLLPARSPHFFSLLEGHPGVNIVYMDEGSGQAHTIHYVDMGAPDASQHMDTLEQIVQSSEMTLEDVKNDLGEDETKQLNLI</sequence>
<gene>
    <name evidence="1" type="ORF">GPUH_LOCUS19987</name>
</gene>
<protein>
    <submittedName>
        <fullName evidence="3">WS_DGAT_C domain-containing protein</fullName>
    </submittedName>
</protein>